<dbReference type="Proteomes" id="UP001516400">
    <property type="component" value="Unassembled WGS sequence"/>
</dbReference>
<evidence type="ECO:0000256" key="2">
    <source>
        <dbReference type="ARBA" id="ARBA00004550"/>
    </source>
</evidence>
<dbReference type="EMBL" id="JABFTP020000144">
    <property type="protein sequence ID" value="KAL3282905.1"/>
    <property type="molecule type" value="Genomic_DNA"/>
</dbReference>
<dbReference type="Gene3D" id="1.20.1410.10">
    <property type="entry name" value="I/LWEQ domain"/>
    <property type="match status" value="1"/>
</dbReference>
<evidence type="ECO:0000256" key="5">
    <source>
        <dbReference type="ARBA" id="ARBA00014380"/>
    </source>
</evidence>
<dbReference type="GO" id="GO:0005789">
    <property type="term" value="C:endoplasmic reticulum membrane"/>
    <property type="evidence" value="ECO:0007669"/>
    <property type="project" value="UniProtKB-SubCell"/>
</dbReference>
<keyword evidence="9" id="KW-0256">Endoplasmic reticulum</keyword>
<keyword evidence="14" id="KW-1185">Reference proteome</keyword>
<evidence type="ECO:0000256" key="4">
    <source>
        <dbReference type="ARBA" id="ARBA00011024"/>
    </source>
</evidence>
<evidence type="ECO:0000256" key="6">
    <source>
        <dbReference type="ARBA" id="ARBA00022475"/>
    </source>
</evidence>
<evidence type="ECO:0000256" key="9">
    <source>
        <dbReference type="ARBA" id="ARBA00022824"/>
    </source>
</evidence>
<feature type="transmembrane region" description="Helical" evidence="12">
    <location>
        <begin position="12"/>
        <end position="35"/>
    </location>
</feature>
<keyword evidence="7" id="KW-0964">Secreted</keyword>
<sequence length="216" mass="24302">MFEMPPEYSEMIAAIAIGVLSAIFISAFVILIMICRRQRIYKHSYTDSEFSRPEVMLISDKSEVEINNVDLTKSMDKILEDEQWVGDATGLIPHCLSILKSCRYLTERLTTLAMDTTHSKNGLTLIVENAKKISSRVDDMVQSMYPPLDPRLLEARAAALTLAVSHLVLVARYECSDKKRNFSWIDQSLQDINTNMAVLRSAASLPDTSINQTVVL</sequence>
<reference evidence="13 14" key="1">
    <citation type="journal article" date="2021" name="BMC Biol.">
        <title>Horizontally acquired antibacterial genes associated with adaptive radiation of ladybird beetles.</title>
        <authorList>
            <person name="Li H.S."/>
            <person name="Tang X.F."/>
            <person name="Huang Y.H."/>
            <person name="Xu Z.Y."/>
            <person name="Chen M.L."/>
            <person name="Du X.Y."/>
            <person name="Qiu B.Y."/>
            <person name="Chen P.T."/>
            <person name="Zhang W."/>
            <person name="Slipinski A."/>
            <person name="Escalona H.E."/>
            <person name="Waterhouse R.M."/>
            <person name="Zwick A."/>
            <person name="Pang H."/>
        </authorList>
    </citation>
    <scope>NUCLEOTIDE SEQUENCE [LARGE SCALE GENOMIC DNA]</scope>
    <source>
        <strain evidence="13">SYSU2018</strain>
    </source>
</reference>
<keyword evidence="6" id="KW-1003">Cell membrane</keyword>
<evidence type="ECO:0000256" key="1">
    <source>
        <dbReference type="ARBA" id="ARBA00004401"/>
    </source>
</evidence>
<dbReference type="PANTHER" id="PTHR32510:SF3">
    <property type="entry name" value="TRANSMEMBRANE PROTEIN 98"/>
    <property type="match status" value="1"/>
</dbReference>
<comment type="caution">
    <text evidence="13">The sequence shown here is derived from an EMBL/GenBank/DDBJ whole genome shotgun (WGS) entry which is preliminary data.</text>
</comment>
<keyword evidence="8 12" id="KW-0812">Transmembrane</keyword>
<name>A0ABD2NXD9_9CUCU</name>
<comment type="subcellular location">
    <subcellularLocation>
        <location evidence="1">Cell membrane</location>
        <topology evidence="1">Single-pass type II membrane protein</topology>
    </subcellularLocation>
    <subcellularLocation>
        <location evidence="3">Endoplasmic reticulum membrane</location>
        <topology evidence="3">Single-pass type II membrane protein</topology>
    </subcellularLocation>
    <subcellularLocation>
        <location evidence="2">Secreted</location>
        <location evidence="2">Extracellular exosome</location>
    </subcellularLocation>
</comment>
<proteinExistence type="inferred from homology"/>
<dbReference type="GO" id="GO:0005576">
    <property type="term" value="C:extracellular region"/>
    <property type="evidence" value="ECO:0007669"/>
    <property type="project" value="UniProtKB-SubCell"/>
</dbReference>
<accession>A0ABD2NXD9</accession>
<dbReference type="CDD" id="cd12087">
    <property type="entry name" value="TM_EGFR-like"/>
    <property type="match status" value="1"/>
</dbReference>
<comment type="similarity">
    <text evidence="4">Belongs to the TMEM98 family.</text>
</comment>
<keyword evidence="11 12" id="KW-0472">Membrane</keyword>
<evidence type="ECO:0000256" key="12">
    <source>
        <dbReference type="SAM" id="Phobius"/>
    </source>
</evidence>
<dbReference type="PANTHER" id="PTHR32510">
    <property type="entry name" value="TRANSMEMBRANE PROTEIN 98"/>
    <property type="match status" value="1"/>
</dbReference>
<evidence type="ECO:0000256" key="8">
    <source>
        <dbReference type="ARBA" id="ARBA00022692"/>
    </source>
</evidence>
<evidence type="ECO:0000313" key="13">
    <source>
        <dbReference type="EMBL" id="KAL3282905.1"/>
    </source>
</evidence>
<evidence type="ECO:0000256" key="10">
    <source>
        <dbReference type="ARBA" id="ARBA00022989"/>
    </source>
</evidence>
<protein>
    <recommendedName>
        <fullName evidence="5">Transmembrane protein 98</fullName>
    </recommendedName>
</protein>
<evidence type="ECO:0000256" key="11">
    <source>
        <dbReference type="ARBA" id="ARBA00023136"/>
    </source>
</evidence>
<evidence type="ECO:0000256" key="3">
    <source>
        <dbReference type="ARBA" id="ARBA00004648"/>
    </source>
</evidence>
<organism evidence="13 14">
    <name type="scientific">Cryptolaemus montrouzieri</name>
    <dbReference type="NCBI Taxonomy" id="559131"/>
    <lineage>
        <taxon>Eukaryota</taxon>
        <taxon>Metazoa</taxon>
        <taxon>Ecdysozoa</taxon>
        <taxon>Arthropoda</taxon>
        <taxon>Hexapoda</taxon>
        <taxon>Insecta</taxon>
        <taxon>Pterygota</taxon>
        <taxon>Neoptera</taxon>
        <taxon>Endopterygota</taxon>
        <taxon>Coleoptera</taxon>
        <taxon>Polyphaga</taxon>
        <taxon>Cucujiformia</taxon>
        <taxon>Coccinelloidea</taxon>
        <taxon>Coccinellidae</taxon>
        <taxon>Scymninae</taxon>
        <taxon>Scymnini</taxon>
        <taxon>Cryptolaemus</taxon>
    </lineage>
</organism>
<dbReference type="InterPro" id="IPR029668">
    <property type="entry name" value="TMEM98"/>
</dbReference>
<evidence type="ECO:0000313" key="14">
    <source>
        <dbReference type="Proteomes" id="UP001516400"/>
    </source>
</evidence>
<dbReference type="AlphaFoldDB" id="A0ABD2NXD9"/>
<evidence type="ECO:0000256" key="7">
    <source>
        <dbReference type="ARBA" id="ARBA00022525"/>
    </source>
</evidence>
<keyword evidence="10 12" id="KW-1133">Transmembrane helix</keyword>
<gene>
    <name evidence="13" type="ORF">HHI36_006063</name>
</gene>
<dbReference type="GO" id="GO:0005886">
    <property type="term" value="C:plasma membrane"/>
    <property type="evidence" value="ECO:0007669"/>
    <property type="project" value="UniProtKB-SubCell"/>
</dbReference>